<organism evidence="1 2">
    <name type="scientific">Spinactinospora alkalitolerans</name>
    <dbReference type="NCBI Taxonomy" id="687207"/>
    <lineage>
        <taxon>Bacteria</taxon>
        <taxon>Bacillati</taxon>
        <taxon>Actinomycetota</taxon>
        <taxon>Actinomycetes</taxon>
        <taxon>Streptosporangiales</taxon>
        <taxon>Nocardiopsidaceae</taxon>
        <taxon>Spinactinospora</taxon>
    </lineage>
</organism>
<evidence type="ECO:0000313" key="1">
    <source>
        <dbReference type="EMBL" id="NYE50505.1"/>
    </source>
</evidence>
<dbReference type="Proteomes" id="UP000589036">
    <property type="component" value="Unassembled WGS sequence"/>
</dbReference>
<reference evidence="1 2" key="1">
    <citation type="submission" date="2020-07" db="EMBL/GenBank/DDBJ databases">
        <title>Sequencing the genomes of 1000 actinobacteria strains.</title>
        <authorList>
            <person name="Klenk H.-P."/>
        </authorList>
    </citation>
    <scope>NUCLEOTIDE SEQUENCE [LARGE SCALE GENOMIC DNA]</scope>
    <source>
        <strain evidence="1 2">CXB654</strain>
    </source>
</reference>
<gene>
    <name evidence="1" type="ORF">HDA32_005625</name>
</gene>
<sequence length="49" mass="5241">MEIGEMLDGNSDDHVRCERVDSASSLSESGFHGLALRGFRAFGPSRDAG</sequence>
<proteinExistence type="predicted"/>
<protein>
    <submittedName>
        <fullName evidence="1">Uncharacterized protein</fullName>
    </submittedName>
</protein>
<accession>A0A852U4P9</accession>
<dbReference type="AlphaFoldDB" id="A0A852U4P9"/>
<comment type="caution">
    <text evidence="1">The sequence shown here is derived from an EMBL/GenBank/DDBJ whole genome shotgun (WGS) entry which is preliminary data.</text>
</comment>
<evidence type="ECO:0000313" key="2">
    <source>
        <dbReference type="Proteomes" id="UP000589036"/>
    </source>
</evidence>
<keyword evidence="2" id="KW-1185">Reference proteome</keyword>
<name>A0A852U4P9_9ACTN</name>
<dbReference type="EMBL" id="JACCCC010000001">
    <property type="protein sequence ID" value="NYE50505.1"/>
    <property type="molecule type" value="Genomic_DNA"/>
</dbReference>